<name>A0A6A4HYH7_9AGAR</name>
<dbReference type="Proteomes" id="UP000799118">
    <property type="component" value="Unassembled WGS sequence"/>
</dbReference>
<dbReference type="AlphaFoldDB" id="A0A6A4HYH7"/>
<organism evidence="1 2">
    <name type="scientific">Gymnopus androsaceus JB14</name>
    <dbReference type="NCBI Taxonomy" id="1447944"/>
    <lineage>
        <taxon>Eukaryota</taxon>
        <taxon>Fungi</taxon>
        <taxon>Dikarya</taxon>
        <taxon>Basidiomycota</taxon>
        <taxon>Agaricomycotina</taxon>
        <taxon>Agaricomycetes</taxon>
        <taxon>Agaricomycetidae</taxon>
        <taxon>Agaricales</taxon>
        <taxon>Marasmiineae</taxon>
        <taxon>Omphalotaceae</taxon>
        <taxon>Gymnopus</taxon>
    </lineage>
</organism>
<keyword evidence="2" id="KW-1185">Reference proteome</keyword>
<accession>A0A6A4HYH7</accession>
<dbReference type="EMBL" id="ML769442">
    <property type="protein sequence ID" value="KAE9401804.1"/>
    <property type="molecule type" value="Genomic_DNA"/>
</dbReference>
<evidence type="ECO:0000313" key="2">
    <source>
        <dbReference type="Proteomes" id="UP000799118"/>
    </source>
</evidence>
<gene>
    <name evidence="1" type="ORF">BT96DRAFT_1018010</name>
</gene>
<evidence type="ECO:0000313" key="1">
    <source>
        <dbReference type="EMBL" id="KAE9401804.1"/>
    </source>
</evidence>
<protein>
    <submittedName>
        <fullName evidence="1">Uncharacterized protein</fullName>
    </submittedName>
</protein>
<dbReference type="OrthoDB" id="2870900at2759"/>
<proteinExistence type="predicted"/>
<reference evidence="1" key="1">
    <citation type="journal article" date="2019" name="Environ. Microbiol.">
        <title>Fungal ecological strategies reflected in gene transcription - a case study of two litter decomposers.</title>
        <authorList>
            <person name="Barbi F."/>
            <person name="Kohler A."/>
            <person name="Barry K."/>
            <person name="Baskaran P."/>
            <person name="Daum C."/>
            <person name="Fauchery L."/>
            <person name="Ihrmark K."/>
            <person name="Kuo A."/>
            <person name="LaButti K."/>
            <person name="Lipzen A."/>
            <person name="Morin E."/>
            <person name="Grigoriev I.V."/>
            <person name="Henrissat B."/>
            <person name="Lindahl B."/>
            <person name="Martin F."/>
        </authorList>
    </citation>
    <scope>NUCLEOTIDE SEQUENCE</scope>
    <source>
        <strain evidence="1">JB14</strain>
    </source>
</reference>
<sequence>MSLTLDKLNDDVIFCILLFLHDTSRHSLVSVLSVNKALHSVAVPVVHRSCVLDFALDQHESTVQRIQSWLKERSFILPFIRNLTVKGSYIPQWSAAGPTEKWGAIIQLLSQIPTGGLRSFTFCFHQQLPIILLDALHQHHPLAHLHVQNWTRISRDAPCGDPAELALANSPSLRSLHAKFSRSSDGRRDFSDAAFYRIVKLSPNLKAVSQTSSYFPSCVRSMPSMEERQAREKEVQSFAVDVPRRKGIKSLEMDSFSVGTLRDLCSFLDLGSLRNLDIKLTFHHINSDLNTAFTTFLASCGPLESLSIELGTSQSWDLILSAIRLHHSSSLSTLSLHQSESRTLQSMRVCLTLDELANICHSCPQLISLGIDIDRTAGKEKESAYYTILSRFFHLRTLKIYMDTGAVYSYALHLVSRMSKEEEVDLRSKADSYPFIDKEFALNVWDMVSKRDLHWVWEDSQGITRSSHLHELVLYMGNQVLTRGMGGYDTTSKAQQVTVRRSERDDRPAELDVNVINRLEECYKREQESLISLSNYTMKERQQRWKGLGERS</sequence>